<dbReference type="WBParaSite" id="TASK_0000189001-mRNA-1">
    <property type="protein sequence ID" value="TASK_0000189001-mRNA-1"/>
    <property type="gene ID" value="TASK_0000189001"/>
</dbReference>
<evidence type="ECO:0000256" key="2">
    <source>
        <dbReference type="PROSITE-ProRule" id="PRU00192"/>
    </source>
</evidence>
<reference evidence="6" key="1">
    <citation type="submission" date="2017-02" db="UniProtKB">
        <authorList>
            <consortium name="WormBaseParasite"/>
        </authorList>
    </citation>
    <scope>IDENTIFICATION</scope>
</reference>
<organism evidence="6">
    <name type="scientific">Taenia asiatica</name>
    <name type="common">Asian tapeworm</name>
    <dbReference type="NCBI Taxonomy" id="60517"/>
    <lineage>
        <taxon>Eukaryota</taxon>
        <taxon>Metazoa</taxon>
        <taxon>Spiralia</taxon>
        <taxon>Lophotrochozoa</taxon>
        <taxon>Platyhelminthes</taxon>
        <taxon>Cestoda</taxon>
        <taxon>Eucestoda</taxon>
        <taxon>Cyclophyllidea</taxon>
        <taxon>Taeniidae</taxon>
        <taxon>Taenia</taxon>
    </lineage>
</organism>
<evidence type="ECO:0000259" key="3">
    <source>
        <dbReference type="PROSITE" id="PS50002"/>
    </source>
</evidence>
<name>A0A0R3VWU6_TAEAS</name>
<dbReference type="CDD" id="cd00174">
    <property type="entry name" value="SH3"/>
    <property type="match status" value="1"/>
</dbReference>
<sequence>MLSQLCLQHELPNREVLWLMIENIPETQQNVSLGFKNNDIVRWLDIGARQLENEPASLPAGGYLECETWSGKPVVVPSQYARLISCPLELAHILQLRPRAEVIDDLVGTNDEELSVVTGEVVYLLSECNNTHFMAMNKSFVRGKVPKSVLRVLVPP</sequence>
<feature type="domain" description="SH3" evidence="3">
    <location>
        <begin position="95"/>
        <end position="155"/>
    </location>
</feature>
<dbReference type="EMBL" id="UYRS01000696">
    <property type="protein sequence ID" value="VDK23875.1"/>
    <property type="molecule type" value="Genomic_DNA"/>
</dbReference>
<gene>
    <name evidence="4" type="ORF">TASK_LOCUS1891</name>
</gene>
<keyword evidence="5" id="KW-1185">Reference proteome</keyword>
<dbReference type="SUPFAM" id="SSF50044">
    <property type="entry name" value="SH3-domain"/>
    <property type="match status" value="1"/>
</dbReference>
<dbReference type="Proteomes" id="UP000282613">
    <property type="component" value="Unassembled WGS sequence"/>
</dbReference>
<dbReference type="OrthoDB" id="73680at2759"/>
<evidence type="ECO:0000313" key="6">
    <source>
        <dbReference type="WBParaSite" id="TASK_0000189001-mRNA-1"/>
    </source>
</evidence>
<dbReference type="PROSITE" id="PS50002">
    <property type="entry name" value="SH3"/>
    <property type="match status" value="1"/>
</dbReference>
<evidence type="ECO:0000256" key="1">
    <source>
        <dbReference type="ARBA" id="ARBA00022443"/>
    </source>
</evidence>
<reference evidence="4 5" key="2">
    <citation type="submission" date="2018-11" db="EMBL/GenBank/DDBJ databases">
        <authorList>
            <consortium name="Pathogen Informatics"/>
        </authorList>
    </citation>
    <scope>NUCLEOTIDE SEQUENCE [LARGE SCALE GENOMIC DNA]</scope>
</reference>
<accession>A0A0R3VWU6</accession>
<dbReference type="InterPro" id="IPR036028">
    <property type="entry name" value="SH3-like_dom_sf"/>
</dbReference>
<keyword evidence="1 2" id="KW-0728">SH3 domain</keyword>
<protein>
    <submittedName>
        <fullName evidence="6">SH3 domain-containing protein</fullName>
    </submittedName>
</protein>
<evidence type="ECO:0000313" key="4">
    <source>
        <dbReference type="EMBL" id="VDK23875.1"/>
    </source>
</evidence>
<evidence type="ECO:0000313" key="5">
    <source>
        <dbReference type="Proteomes" id="UP000282613"/>
    </source>
</evidence>
<dbReference type="AlphaFoldDB" id="A0A0R3VWU6"/>
<proteinExistence type="predicted"/>
<dbReference type="InterPro" id="IPR001452">
    <property type="entry name" value="SH3_domain"/>
</dbReference>